<protein>
    <submittedName>
        <fullName evidence="2">Nuclear transport factor 2 family protein</fullName>
    </submittedName>
</protein>
<evidence type="ECO:0000313" key="3">
    <source>
        <dbReference type="Proteomes" id="UP000605361"/>
    </source>
</evidence>
<keyword evidence="3" id="KW-1185">Reference proteome</keyword>
<dbReference type="EMBL" id="JADOGI010000114">
    <property type="protein sequence ID" value="MBF8190187.1"/>
    <property type="molecule type" value="Genomic_DNA"/>
</dbReference>
<accession>A0A931AJF7</accession>
<dbReference type="AlphaFoldDB" id="A0A931AJF7"/>
<gene>
    <name evidence="2" type="ORF">ITP53_31570</name>
</gene>
<dbReference type="RefSeq" id="WP_195899114.1">
    <property type="nucleotide sequence ID" value="NZ_JADOGI010000114.1"/>
</dbReference>
<dbReference type="Gene3D" id="3.10.450.50">
    <property type="match status" value="1"/>
</dbReference>
<evidence type="ECO:0000313" key="2">
    <source>
        <dbReference type="EMBL" id="MBF8190187.1"/>
    </source>
</evidence>
<dbReference type="InterPro" id="IPR032710">
    <property type="entry name" value="NTF2-like_dom_sf"/>
</dbReference>
<dbReference type="Proteomes" id="UP000605361">
    <property type="component" value="Unassembled WGS sequence"/>
</dbReference>
<name>A0A931AJF7_9ACTN</name>
<reference evidence="2" key="1">
    <citation type="submission" date="2020-11" db="EMBL/GenBank/DDBJ databases">
        <title>Whole-genome analyses of Nonomuraea sp. K274.</title>
        <authorList>
            <person name="Veyisoglu A."/>
        </authorList>
    </citation>
    <scope>NUCLEOTIDE SEQUENCE</scope>
    <source>
        <strain evidence="2">K274</strain>
    </source>
</reference>
<feature type="domain" description="SnoaL-like" evidence="1">
    <location>
        <begin position="17"/>
        <end position="122"/>
    </location>
</feature>
<dbReference type="InterPro" id="IPR037401">
    <property type="entry name" value="SnoaL-like"/>
</dbReference>
<proteinExistence type="predicted"/>
<dbReference type="SUPFAM" id="SSF54427">
    <property type="entry name" value="NTF2-like"/>
    <property type="match status" value="1"/>
</dbReference>
<sequence>MTERARRTAAELFAESLRLLLAKDMIGYAGLWAVDGVIEFPFASAGYPARLEGRAAVEDYLRDYPGLLDVREITERTVHETTDPDVVVAEFEAAGTVVATGRAYRMRYVAVVTARDGEIVRYLDYWSPLAGAELMGGLDELTAAFAGAEPRA</sequence>
<organism evidence="2 3">
    <name type="scientific">Nonomuraea cypriaca</name>
    <dbReference type="NCBI Taxonomy" id="1187855"/>
    <lineage>
        <taxon>Bacteria</taxon>
        <taxon>Bacillati</taxon>
        <taxon>Actinomycetota</taxon>
        <taxon>Actinomycetes</taxon>
        <taxon>Streptosporangiales</taxon>
        <taxon>Streptosporangiaceae</taxon>
        <taxon>Nonomuraea</taxon>
    </lineage>
</organism>
<dbReference type="Pfam" id="PF12680">
    <property type="entry name" value="SnoaL_2"/>
    <property type="match status" value="1"/>
</dbReference>
<evidence type="ECO:0000259" key="1">
    <source>
        <dbReference type="Pfam" id="PF12680"/>
    </source>
</evidence>
<comment type="caution">
    <text evidence="2">The sequence shown here is derived from an EMBL/GenBank/DDBJ whole genome shotgun (WGS) entry which is preliminary data.</text>
</comment>